<dbReference type="EMBL" id="JACEIK010000626">
    <property type="protein sequence ID" value="MCD7459970.1"/>
    <property type="molecule type" value="Genomic_DNA"/>
</dbReference>
<dbReference type="Proteomes" id="UP000823775">
    <property type="component" value="Unassembled WGS sequence"/>
</dbReference>
<sequence>NPTTLLKKGSKTEDMMIALHLRKKSKRVTIRYSDDKSFDLLASVGALINEKFLTSHGSSFYPVSAASTLMAYEISPTVLGMMVLDKSRSSLSTL</sequence>
<gene>
    <name evidence="1" type="ORF">HAX54_042462</name>
</gene>
<feature type="non-terminal residue" evidence="1">
    <location>
        <position position="1"/>
    </location>
</feature>
<evidence type="ECO:0000313" key="2">
    <source>
        <dbReference type="Proteomes" id="UP000823775"/>
    </source>
</evidence>
<name>A0ABS8SMH4_DATST</name>
<reference evidence="1 2" key="1">
    <citation type="journal article" date="2021" name="BMC Genomics">
        <title>Datura genome reveals duplications of psychoactive alkaloid biosynthetic genes and high mutation rate following tissue culture.</title>
        <authorList>
            <person name="Rajewski A."/>
            <person name="Carter-House D."/>
            <person name="Stajich J."/>
            <person name="Litt A."/>
        </authorList>
    </citation>
    <scope>NUCLEOTIDE SEQUENCE [LARGE SCALE GENOMIC DNA]</scope>
    <source>
        <strain evidence="1">AR-01</strain>
    </source>
</reference>
<keyword evidence="2" id="KW-1185">Reference proteome</keyword>
<organism evidence="1 2">
    <name type="scientific">Datura stramonium</name>
    <name type="common">Jimsonweed</name>
    <name type="synonym">Common thornapple</name>
    <dbReference type="NCBI Taxonomy" id="4076"/>
    <lineage>
        <taxon>Eukaryota</taxon>
        <taxon>Viridiplantae</taxon>
        <taxon>Streptophyta</taxon>
        <taxon>Embryophyta</taxon>
        <taxon>Tracheophyta</taxon>
        <taxon>Spermatophyta</taxon>
        <taxon>Magnoliopsida</taxon>
        <taxon>eudicotyledons</taxon>
        <taxon>Gunneridae</taxon>
        <taxon>Pentapetalae</taxon>
        <taxon>asterids</taxon>
        <taxon>lamiids</taxon>
        <taxon>Solanales</taxon>
        <taxon>Solanaceae</taxon>
        <taxon>Solanoideae</taxon>
        <taxon>Datureae</taxon>
        <taxon>Datura</taxon>
    </lineage>
</organism>
<proteinExistence type="predicted"/>
<comment type="caution">
    <text evidence="1">The sequence shown here is derived from an EMBL/GenBank/DDBJ whole genome shotgun (WGS) entry which is preliminary data.</text>
</comment>
<accession>A0ABS8SMH4</accession>
<protein>
    <submittedName>
        <fullName evidence="1">Uncharacterized protein</fullName>
    </submittedName>
</protein>
<evidence type="ECO:0000313" key="1">
    <source>
        <dbReference type="EMBL" id="MCD7459970.1"/>
    </source>
</evidence>